<organism evidence="2 3">
    <name type="scientific">Liquorilactobacillus ghanensis DSM 18630</name>
    <dbReference type="NCBI Taxonomy" id="1423750"/>
    <lineage>
        <taxon>Bacteria</taxon>
        <taxon>Bacillati</taxon>
        <taxon>Bacillota</taxon>
        <taxon>Bacilli</taxon>
        <taxon>Lactobacillales</taxon>
        <taxon>Lactobacillaceae</taxon>
        <taxon>Liquorilactobacillus</taxon>
    </lineage>
</organism>
<dbReference type="PANTHER" id="PTHR37038:SF14">
    <property type="entry name" value="TRANSCRIPTIONAL ACTIVATOR"/>
    <property type="match status" value="1"/>
</dbReference>
<accession>A0A0R1VJM3</accession>
<dbReference type="STRING" id="1423750.FC89_GL000915"/>
<dbReference type="InterPro" id="IPR053163">
    <property type="entry name" value="HTH-type_regulator_Rgg"/>
</dbReference>
<comment type="caution">
    <text evidence="2">The sequence shown here is derived from an EMBL/GenBank/DDBJ whole genome shotgun (WGS) entry which is preliminary data.</text>
</comment>
<dbReference type="SUPFAM" id="SSF47413">
    <property type="entry name" value="lambda repressor-like DNA-binding domains"/>
    <property type="match status" value="1"/>
</dbReference>
<dbReference type="GeneID" id="98318942"/>
<dbReference type="Pfam" id="PF01381">
    <property type="entry name" value="HTH_3"/>
    <property type="match status" value="1"/>
</dbReference>
<evidence type="ECO:0000313" key="3">
    <source>
        <dbReference type="Proteomes" id="UP000051451"/>
    </source>
</evidence>
<protein>
    <submittedName>
        <fullName evidence="2">DNA-binding helix-turn-helix protein</fullName>
    </submittedName>
</protein>
<dbReference type="SMART" id="SM00530">
    <property type="entry name" value="HTH_XRE"/>
    <property type="match status" value="1"/>
</dbReference>
<dbReference type="Proteomes" id="UP000051451">
    <property type="component" value="Unassembled WGS sequence"/>
</dbReference>
<dbReference type="RefSeq" id="WP_057871671.1">
    <property type="nucleotide sequence ID" value="NZ_AZGB01000016.1"/>
</dbReference>
<dbReference type="PANTHER" id="PTHR37038">
    <property type="entry name" value="TRANSCRIPTIONAL REGULATOR-RELATED"/>
    <property type="match status" value="1"/>
</dbReference>
<sequence length="273" mass="31051">MQLGNSLRKIRKEQGLTQKEICRGICAQSMLSAIENNQYIPNAELMIKLCSRLSISLNDFSLAANFNISAHKQFNNEVEMLCNNHEYPKLKNFLLASSTIKQVETADQIQAYYYYLGVSQFHTDKNLDESQKNLLMSINSAETKNSLSTLSRLGLISLAVLKAKYGQQHSAHTLTVRAMKNIAVAPYEENLNVVFYLAAFTMYILADEHAALSQINSAIDYITKHDSHYMLANCYHLIAQIAKDQGANERELEAIQRQKFLTELFHEKIDDNF</sequence>
<dbReference type="InterPro" id="IPR011990">
    <property type="entry name" value="TPR-like_helical_dom_sf"/>
</dbReference>
<dbReference type="GO" id="GO:0003677">
    <property type="term" value="F:DNA binding"/>
    <property type="evidence" value="ECO:0007669"/>
    <property type="project" value="UniProtKB-KW"/>
</dbReference>
<dbReference type="Gene3D" id="1.25.40.10">
    <property type="entry name" value="Tetratricopeptide repeat domain"/>
    <property type="match status" value="1"/>
</dbReference>
<dbReference type="InterPro" id="IPR010982">
    <property type="entry name" value="Lambda_DNA-bd_dom_sf"/>
</dbReference>
<dbReference type="CDD" id="cd00093">
    <property type="entry name" value="HTH_XRE"/>
    <property type="match status" value="1"/>
</dbReference>
<gene>
    <name evidence="2" type="ORF">FC89_GL000915</name>
</gene>
<name>A0A0R1VJM3_9LACO</name>
<evidence type="ECO:0000259" key="1">
    <source>
        <dbReference type="PROSITE" id="PS50943"/>
    </source>
</evidence>
<feature type="domain" description="HTH cro/C1-type" evidence="1">
    <location>
        <begin position="7"/>
        <end position="60"/>
    </location>
</feature>
<keyword evidence="3" id="KW-1185">Reference proteome</keyword>
<evidence type="ECO:0000313" key="2">
    <source>
        <dbReference type="EMBL" id="KRM06048.1"/>
    </source>
</evidence>
<dbReference type="PATRIC" id="fig|1423750.3.peg.939"/>
<dbReference type="PROSITE" id="PS50943">
    <property type="entry name" value="HTH_CROC1"/>
    <property type="match status" value="1"/>
</dbReference>
<keyword evidence="2" id="KW-0238">DNA-binding</keyword>
<dbReference type="AlphaFoldDB" id="A0A0R1VJM3"/>
<dbReference type="OrthoDB" id="1150409at2"/>
<reference evidence="2 3" key="1">
    <citation type="journal article" date="2015" name="Genome Announc.">
        <title>Expanding the biotechnology potential of lactobacilli through comparative genomics of 213 strains and associated genera.</title>
        <authorList>
            <person name="Sun Z."/>
            <person name="Harris H.M."/>
            <person name="McCann A."/>
            <person name="Guo C."/>
            <person name="Argimon S."/>
            <person name="Zhang W."/>
            <person name="Yang X."/>
            <person name="Jeffery I.B."/>
            <person name="Cooney J.C."/>
            <person name="Kagawa T.F."/>
            <person name="Liu W."/>
            <person name="Song Y."/>
            <person name="Salvetti E."/>
            <person name="Wrobel A."/>
            <person name="Rasinkangas P."/>
            <person name="Parkhill J."/>
            <person name="Rea M.C."/>
            <person name="O'Sullivan O."/>
            <person name="Ritari J."/>
            <person name="Douillard F.P."/>
            <person name="Paul Ross R."/>
            <person name="Yang R."/>
            <person name="Briner A.E."/>
            <person name="Felis G.E."/>
            <person name="de Vos W.M."/>
            <person name="Barrangou R."/>
            <person name="Klaenhammer T.R."/>
            <person name="Caufield P.W."/>
            <person name="Cui Y."/>
            <person name="Zhang H."/>
            <person name="O'Toole P.W."/>
        </authorList>
    </citation>
    <scope>NUCLEOTIDE SEQUENCE [LARGE SCALE GENOMIC DNA]</scope>
    <source>
        <strain evidence="2 3">DSM 18630</strain>
    </source>
</reference>
<dbReference type="InterPro" id="IPR001387">
    <property type="entry name" value="Cro/C1-type_HTH"/>
</dbReference>
<dbReference type="EMBL" id="AZGB01000016">
    <property type="protein sequence ID" value="KRM06048.1"/>
    <property type="molecule type" value="Genomic_DNA"/>
</dbReference>
<proteinExistence type="predicted"/>